<dbReference type="EMBL" id="FSQT01000001">
    <property type="protein sequence ID" value="SIM86940.1"/>
    <property type="molecule type" value="Genomic_DNA"/>
</dbReference>
<keyword evidence="1" id="KW-1133">Transmembrane helix</keyword>
<feature type="transmembrane region" description="Helical" evidence="1">
    <location>
        <begin position="353"/>
        <end position="378"/>
    </location>
</feature>
<reference evidence="3" key="1">
    <citation type="submission" date="2016-12" db="EMBL/GenBank/DDBJ databases">
        <authorList>
            <person name="Varghese N."/>
            <person name="Submissions S."/>
        </authorList>
    </citation>
    <scope>NUCLEOTIDE SEQUENCE [LARGE SCALE GENOMIC DNA]</scope>
    <source>
        <strain evidence="3">DSM 45599</strain>
    </source>
</reference>
<feature type="transmembrane region" description="Helical" evidence="1">
    <location>
        <begin position="446"/>
        <end position="471"/>
    </location>
</feature>
<evidence type="ECO:0008006" key="4">
    <source>
        <dbReference type="Google" id="ProtNLM"/>
    </source>
</evidence>
<protein>
    <recommendedName>
        <fullName evidence="4">Integral membrane protein</fullName>
    </recommendedName>
</protein>
<name>A0A1N5WR00_9ACTN</name>
<dbReference type="STRING" id="709881.SAMN04489832_2633"/>
<keyword evidence="1" id="KW-0472">Membrane</keyword>
<keyword evidence="3" id="KW-1185">Reference proteome</keyword>
<evidence type="ECO:0000256" key="1">
    <source>
        <dbReference type="SAM" id="Phobius"/>
    </source>
</evidence>
<dbReference type="AlphaFoldDB" id="A0A1N5WR00"/>
<feature type="transmembrane region" description="Helical" evidence="1">
    <location>
        <begin position="80"/>
        <end position="98"/>
    </location>
</feature>
<feature type="transmembrane region" description="Helical" evidence="1">
    <location>
        <begin position="530"/>
        <end position="550"/>
    </location>
</feature>
<feature type="transmembrane region" description="Helical" evidence="1">
    <location>
        <begin position="562"/>
        <end position="582"/>
    </location>
</feature>
<evidence type="ECO:0000313" key="3">
    <source>
        <dbReference type="Proteomes" id="UP000185124"/>
    </source>
</evidence>
<accession>A0A1N5WR00</accession>
<evidence type="ECO:0000313" key="2">
    <source>
        <dbReference type="EMBL" id="SIM86940.1"/>
    </source>
</evidence>
<feature type="transmembrane region" description="Helical" evidence="1">
    <location>
        <begin position="270"/>
        <end position="292"/>
    </location>
</feature>
<gene>
    <name evidence="2" type="ORF">SAMN04489832_2633</name>
</gene>
<keyword evidence="1" id="KW-0812">Transmembrane</keyword>
<dbReference type="RefSeq" id="WP_074311664.1">
    <property type="nucleotide sequence ID" value="NZ_FSQT01000001.1"/>
</dbReference>
<feature type="transmembrane region" description="Helical" evidence="1">
    <location>
        <begin position="118"/>
        <end position="139"/>
    </location>
</feature>
<dbReference type="OrthoDB" id="4320047at2"/>
<feature type="transmembrane region" description="Helical" evidence="1">
    <location>
        <begin position="399"/>
        <end position="426"/>
    </location>
</feature>
<proteinExistence type="predicted"/>
<feature type="transmembrane region" description="Helical" evidence="1">
    <location>
        <begin position="172"/>
        <end position="190"/>
    </location>
</feature>
<sequence length="807" mass="87453">MGGYVNQDGGGWTELRVHGVSGTPPERMLAHPHAARVAGDAEAGFYRRQWEAEQTSTDTADERLEAYSWGALTAGSGQRALWLLLTPFLLVNVAFFALPYADDERRLSRRTAEAVQRLFALSITLTLVLAVVLVSMDLFGWQCVRFSRDCTDRVSWLSFLSWSWLDLPGRRIAVTAALPLAVVGLLWWLANKTWRELETATVPPADPEEQDRTPLEDRRMWNGASQVRRLRAAHVAAGFALVGVFLLAPLVGNGQGLSAVQSGPAVASVWSGAAVVLLGLALCLLGLTMVLVCLPHDRPQPGDGGEHRGGRDLYTLLPWVAVAVSVLGAVVVWQPDVNSAAPVLGDTRSPLPWLAQTVQVLVAVQAVLLVGMLVLLLVHLTRTRRARSGAERSLAWFGLAAPVLMMMAVALAGAFAAGFVLAVAHVLGKPAPSDLSRDAFVVPLPFFWGTALAVPLAAAASLLAGVGLWLLRRNTDRVLREQVVPAYPTAGIAEALDAPDLLEHAEKLRRARRIAAAWSRASVSDVGGRMAGAFAVLLAALTAAGVVGYLVDQTWVYTHARWAVNIGDLLVGGLAAGLLYVGRQAYRNPRFRRTVGVLWDLGTFWPRATHPLAPPCYAERAIPDLIQRINYLGCTCGGQVLLSCHSQGTVIGAAMVMQLTYVESSRVALLTYGSPLRRLYARFFPAYFGPAALRRTGALLLGKPLDITDGARSRWPWRNLYRPSDPIGGWVLRDVEAVEISADQWAADSRVGDNQDVDRRMIDPMFARTAGDTSYPASHGHSGYADDPSYGSSVMILRELRRRSARP</sequence>
<feature type="transmembrane region" description="Helical" evidence="1">
    <location>
        <begin position="313"/>
        <end position="333"/>
    </location>
</feature>
<dbReference type="Proteomes" id="UP000185124">
    <property type="component" value="Unassembled WGS sequence"/>
</dbReference>
<feature type="transmembrane region" description="Helical" evidence="1">
    <location>
        <begin position="230"/>
        <end position="250"/>
    </location>
</feature>
<organism evidence="2 3">
    <name type="scientific">Micromonospora cremea</name>
    <dbReference type="NCBI Taxonomy" id="709881"/>
    <lineage>
        <taxon>Bacteria</taxon>
        <taxon>Bacillati</taxon>
        <taxon>Actinomycetota</taxon>
        <taxon>Actinomycetes</taxon>
        <taxon>Micromonosporales</taxon>
        <taxon>Micromonosporaceae</taxon>
        <taxon>Micromonospora</taxon>
    </lineage>
</organism>